<reference evidence="2" key="2">
    <citation type="submission" date="2015-01" db="EMBL/GenBank/DDBJ databases">
        <title>Evolutionary Origins and Diversification of the Mycorrhizal Mutualists.</title>
        <authorList>
            <consortium name="DOE Joint Genome Institute"/>
            <consortium name="Mycorrhizal Genomics Consortium"/>
            <person name="Kohler A."/>
            <person name="Kuo A."/>
            <person name="Nagy L.G."/>
            <person name="Floudas D."/>
            <person name="Copeland A."/>
            <person name="Barry K.W."/>
            <person name="Cichocki N."/>
            <person name="Veneault-Fourrey C."/>
            <person name="LaButti K."/>
            <person name="Lindquist E.A."/>
            <person name="Lipzen A."/>
            <person name="Lundell T."/>
            <person name="Morin E."/>
            <person name="Murat C."/>
            <person name="Riley R."/>
            <person name="Ohm R."/>
            <person name="Sun H."/>
            <person name="Tunlid A."/>
            <person name="Henrissat B."/>
            <person name="Grigoriev I.V."/>
            <person name="Hibbett D.S."/>
            <person name="Martin F."/>
        </authorList>
    </citation>
    <scope>NUCLEOTIDE SEQUENCE [LARGE SCALE GENOMIC DNA]</scope>
    <source>
        <strain evidence="2">MAFF 305830</strain>
    </source>
</reference>
<reference evidence="1 2" key="1">
    <citation type="submission" date="2014-04" db="EMBL/GenBank/DDBJ databases">
        <authorList>
            <consortium name="DOE Joint Genome Institute"/>
            <person name="Kuo A."/>
            <person name="Zuccaro A."/>
            <person name="Kohler A."/>
            <person name="Nagy L.G."/>
            <person name="Floudas D."/>
            <person name="Copeland A."/>
            <person name="Barry K.W."/>
            <person name="Cichocki N."/>
            <person name="Veneault-Fourrey C."/>
            <person name="LaButti K."/>
            <person name="Lindquist E.A."/>
            <person name="Lipzen A."/>
            <person name="Lundell T."/>
            <person name="Morin E."/>
            <person name="Murat C."/>
            <person name="Sun H."/>
            <person name="Tunlid A."/>
            <person name="Henrissat B."/>
            <person name="Grigoriev I.V."/>
            <person name="Hibbett D.S."/>
            <person name="Martin F."/>
            <person name="Nordberg H.P."/>
            <person name="Cantor M.N."/>
            <person name="Hua S.X."/>
        </authorList>
    </citation>
    <scope>NUCLEOTIDE SEQUENCE [LARGE SCALE GENOMIC DNA]</scope>
    <source>
        <strain evidence="1 2">MAFF 305830</strain>
    </source>
</reference>
<dbReference type="Proteomes" id="UP000054097">
    <property type="component" value="Unassembled WGS sequence"/>
</dbReference>
<dbReference type="AlphaFoldDB" id="A0A0C3AQG9"/>
<evidence type="ECO:0000313" key="1">
    <source>
        <dbReference type="EMBL" id="KIM22304.1"/>
    </source>
</evidence>
<proteinExistence type="predicted"/>
<sequence length="160" mass="17698">MSCLFPNLVSRFVGGRFKFISSKLRARALVIASGASCSLIMTFTGQVMYETGRKTNSFSWVGSPGLLPTHRHPINDRRPSLGVRNQSGHTRPLLRREPFVQWCANAIAQVQYPYGTTHVMRDSRCLCAALSSASGAHSHMIVRQWVASGPHNAQYPKARA</sequence>
<evidence type="ECO:0000313" key="2">
    <source>
        <dbReference type="Proteomes" id="UP000054097"/>
    </source>
</evidence>
<keyword evidence="2" id="KW-1185">Reference proteome</keyword>
<dbReference type="HOGENOM" id="CLU_1653201_0_0_1"/>
<dbReference type="EMBL" id="KN824359">
    <property type="protein sequence ID" value="KIM22304.1"/>
    <property type="molecule type" value="Genomic_DNA"/>
</dbReference>
<organism evidence="1 2">
    <name type="scientific">Serendipita vermifera MAFF 305830</name>
    <dbReference type="NCBI Taxonomy" id="933852"/>
    <lineage>
        <taxon>Eukaryota</taxon>
        <taxon>Fungi</taxon>
        <taxon>Dikarya</taxon>
        <taxon>Basidiomycota</taxon>
        <taxon>Agaricomycotina</taxon>
        <taxon>Agaricomycetes</taxon>
        <taxon>Sebacinales</taxon>
        <taxon>Serendipitaceae</taxon>
        <taxon>Serendipita</taxon>
    </lineage>
</organism>
<accession>A0A0C3AQG9</accession>
<name>A0A0C3AQG9_SERVB</name>
<gene>
    <name evidence="1" type="ORF">M408DRAFT_291865</name>
</gene>
<protein>
    <submittedName>
        <fullName evidence="1">Uncharacterized protein</fullName>
    </submittedName>
</protein>